<organism evidence="2 3">
    <name type="scientific">Actinacidiphila epipremni</name>
    <dbReference type="NCBI Taxonomy" id="2053013"/>
    <lineage>
        <taxon>Bacteria</taxon>
        <taxon>Bacillati</taxon>
        <taxon>Actinomycetota</taxon>
        <taxon>Actinomycetes</taxon>
        <taxon>Kitasatosporales</taxon>
        <taxon>Streptomycetaceae</taxon>
        <taxon>Actinacidiphila</taxon>
    </lineage>
</organism>
<protein>
    <submittedName>
        <fullName evidence="2">Uncharacterized protein</fullName>
    </submittedName>
</protein>
<feature type="compositionally biased region" description="Basic residues" evidence="1">
    <location>
        <begin position="1"/>
        <end position="13"/>
    </location>
</feature>
<keyword evidence="3" id="KW-1185">Reference proteome</keyword>
<evidence type="ECO:0000313" key="3">
    <source>
        <dbReference type="Proteomes" id="UP000734511"/>
    </source>
</evidence>
<dbReference type="EMBL" id="JAATEJ010000004">
    <property type="protein sequence ID" value="NJP43411.1"/>
    <property type="molecule type" value="Genomic_DNA"/>
</dbReference>
<evidence type="ECO:0000256" key="1">
    <source>
        <dbReference type="SAM" id="MobiDB-lite"/>
    </source>
</evidence>
<sequence>MRKNSPVKGRHGLAARGQGKPLYYHTQIPHAEQQPQDPARTKRRRPHERRQSDGHWTP</sequence>
<feature type="compositionally biased region" description="Basic and acidic residues" evidence="1">
    <location>
        <begin position="49"/>
        <end position="58"/>
    </location>
</feature>
<reference evidence="2 3" key="1">
    <citation type="submission" date="2020-03" db="EMBL/GenBank/DDBJ databases">
        <title>WGS of actinomycetes isolated from Thailand.</title>
        <authorList>
            <person name="Thawai C."/>
        </authorList>
    </citation>
    <scope>NUCLEOTIDE SEQUENCE [LARGE SCALE GENOMIC DNA]</scope>
    <source>
        <strain evidence="2 3">PRB2-1</strain>
    </source>
</reference>
<name>A0ABX0ZP70_9ACTN</name>
<dbReference type="Proteomes" id="UP000734511">
    <property type="component" value="Unassembled WGS sequence"/>
</dbReference>
<evidence type="ECO:0000313" key="2">
    <source>
        <dbReference type="EMBL" id="NJP43411.1"/>
    </source>
</evidence>
<proteinExistence type="predicted"/>
<comment type="caution">
    <text evidence="2">The sequence shown here is derived from an EMBL/GenBank/DDBJ whole genome shotgun (WGS) entry which is preliminary data.</text>
</comment>
<gene>
    <name evidence="2" type="ORF">HCN08_08345</name>
</gene>
<dbReference type="RefSeq" id="WP_167982262.1">
    <property type="nucleotide sequence ID" value="NZ_JAATEJ010000004.1"/>
</dbReference>
<accession>A0ABX0ZP70</accession>
<feature type="region of interest" description="Disordered" evidence="1">
    <location>
        <begin position="1"/>
        <end position="58"/>
    </location>
</feature>